<dbReference type="PROSITE" id="PS50043">
    <property type="entry name" value="HTH_LUXR_2"/>
    <property type="match status" value="1"/>
</dbReference>
<dbReference type="PANTHER" id="PTHR44688">
    <property type="entry name" value="DNA-BINDING TRANSCRIPTIONAL ACTIVATOR DEVR_DOSR"/>
    <property type="match status" value="1"/>
</dbReference>
<dbReference type="PANTHER" id="PTHR44688:SF16">
    <property type="entry name" value="DNA-BINDING TRANSCRIPTIONAL ACTIVATOR DEVR_DOSR"/>
    <property type="match status" value="1"/>
</dbReference>
<name>A0A417XVS7_9ACTN</name>
<dbReference type="Proteomes" id="UP000283644">
    <property type="component" value="Unassembled WGS sequence"/>
</dbReference>
<proteinExistence type="predicted"/>
<keyword evidence="6" id="KW-1185">Reference proteome</keyword>
<dbReference type="InterPro" id="IPR016032">
    <property type="entry name" value="Sig_transdc_resp-reg_C-effctor"/>
</dbReference>
<evidence type="ECO:0000256" key="3">
    <source>
        <dbReference type="ARBA" id="ARBA00023163"/>
    </source>
</evidence>
<gene>
    <name evidence="5" type="ORF">D0Z08_24080</name>
</gene>
<dbReference type="RefSeq" id="WP_118927827.1">
    <property type="nucleotide sequence ID" value="NZ_QXGH01000031.1"/>
</dbReference>
<dbReference type="InterPro" id="IPR000792">
    <property type="entry name" value="Tscrpt_reg_LuxR_C"/>
</dbReference>
<dbReference type="EMBL" id="QXGH01000031">
    <property type="protein sequence ID" value="RHW24598.1"/>
    <property type="molecule type" value="Genomic_DNA"/>
</dbReference>
<accession>A0A417XVS7</accession>
<dbReference type="AlphaFoldDB" id="A0A417XVS7"/>
<protein>
    <submittedName>
        <fullName evidence="5">LuxR family transcriptional regulator</fullName>
    </submittedName>
</protein>
<dbReference type="PRINTS" id="PR00038">
    <property type="entry name" value="HTHLUXR"/>
</dbReference>
<dbReference type="CDD" id="cd06170">
    <property type="entry name" value="LuxR_C_like"/>
    <property type="match status" value="1"/>
</dbReference>
<keyword evidence="1" id="KW-0805">Transcription regulation</keyword>
<dbReference type="GO" id="GO:0006355">
    <property type="term" value="P:regulation of DNA-templated transcription"/>
    <property type="evidence" value="ECO:0007669"/>
    <property type="project" value="InterPro"/>
</dbReference>
<reference evidence="5 6" key="1">
    <citation type="submission" date="2018-09" db="EMBL/GenBank/DDBJ databases">
        <title>Genome sequencing of Nocardioides immobilis CCTCC AB 2017083 for comparison to Nocardioides silvaticus.</title>
        <authorList>
            <person name="Li C."/>
            <person name="Wang G."/>
        </authorList>
    </citation>
    <scope>NUCLEOTIDE SEQUENCE [LARGE SCALE GENOMIC DNA]</scope>
    <source>
        <strain evidence="5 6">CCTCC AB 2017083</strain>
    </source>
</reference>
<dbReference type="OrthoDB" id="27092at2"/>
<dbReference type="SUPFAM" id="SSF46894">
    <property type="entry name" value="C-terminal effector domain of the bipartite response regulators"/>
    <property type="match status" value="1"/>
</dbReference>
<dbReference type="Gene3D" id="1.10.10.10">
    <property type="entry name" value="Winged helix-like DNA-binding domain superfamily/Winged helix DNA-binding domain"/>
    <property type="match status" value="1"/>
</dbReference>
<evidence type="ECO:0000256" key="1">
    <source>
        <dbReference type="ARBA" id="ARBA00023015"/>
    </source>
</evidence>
<evidence type="ECO:0000313" key="6">
    <source>
        <dbReference type="Proteomes" id="UP000283644"/>
    </source>
</evidence>
<comment type="caution">
    <text evidence="5">The sequence shown here is derived from an EMBL/GenBank/DDBJ whole genome shotgun (WGS) entry which is preliminary data.</text>
</comment>
<evidence type="ECO:0000313" key="5">
    <source>
        <dbReference type="EMBL" id="RHW24598.1"/>
    </source>
</evidence>
<sequence>MSEDADRLGRALAARDRRDFAAAYDELVVLRGSGSLDAEGLYALGDAAWWLGLIRETLEICEECHERFLEEGRLDRAAMVALESGFHWMMRGEPEVGSGWLSRARRLLDGQPPSIGHGFLLWMDAQVRFASGDIEGARSGAVALEQLAADLEEPALACFGLALQGVMTIRGGDTARGFELLDEAMLPVLAGRIGPGEAGNLYCQMISICTDLADVARARRWTEATERWCDLSSSAVMFEGICRVHRAQLLRIQGDLDAAEEAAAAACAELAELNVEAVAEAHYEIGESRRLRGELAGARAAYDAAASLGRVPQPGRSLLVLAEGRPDEAAAAIRGAVAEQGDPFPRARLLAAQATIACARGDYTTADVAASELDAIARTYGSPGFRAWADIARGAVLIGSGSPADAVAPLRAALAACRAMGATYDENVARGLLADAIDPQAQTSAGPPGGLTAREWEILGAVAEGLSNRQVAARLVISEKTVARHLANVYAKLGVTSRTAAAAWAHQEGVVG</sequence>
<dbReference type="InterPro" id="IPR036388">
    <property type="entry name" value="WH-like_DNA-bd_sf"/>
</dbReference>
<dbReference type="InterPro" id="IPR011990">
    <property type="entry name" value="TPR-like_helical_dom_sf"/>
</dbReference>
<keyword evidence="3" id="KW-0804">Transcription</keyword>
<evidence type="ECO:0000256" key="2">
    <source>
        <dbReference type="ARBA" id="ARBA00023125"/>
    </source>
</evidence>
<organism evidence="5 6">
    <name type="scientific">Nocardioides immobilis</name>
    <dbReference type="NCBI Taxonomy" id="2049295"/>
    <lineage>
        <taxon>Bacteria</taxon>
        <taxon>Bacillati</taxon>
        <taxon>Actinomycetota</taxon>
        <taxon>Actinomycetes</taxon>
        <taxon>Propionibacteriales</taxon>
        <taxon>Nocardioidaceae</taxon>
        <taxon>Nocardioides</taxon>
    </lineage>
</organism>
<dbReference type="SUPFAM" id="SSF48452">
    <property type="entry name" value="TPR-like"/>
    <property type="match status" value="1"/>
</dbReference>
<feature type="domain" description="HTH luxR-type" evidence="4">
    <location>
        <begin position="444"/>
        <end position="509"/>
    </location>
</feature>
<dbReference type="GO" id="GO:0003677">
    <property type="term" value="F:DNA binding"/>
    <property type="evidence" value="ECO:0007669"/>
    <property type="project" value="UniProtKB-KW"/>
</dbReference>
<dbReference type="SMART" id="SM00421">
    <property type="entry name" value="HTH_LUXR"/>
    <property type="match status" value="1"/>
</dbReference>
<dbReference type="Pfam" id="PF00196">
    <property type="entry name" value="GerE"/>
    <property type="match status" value="1"/>
</dbReference>
<dbReference type="Gene3D" id="1.25.40.10">
    <property type="entry name" value="Tetratricopeptide repeat domain"/>
    <property type="match status" value="1"/>
</dbReference>
<dbReference type="PROSITE" id="PS00622">
    <property type="entry name" value="HTH_LUXR_1"/>
    <property type="match status" value="1"/>
</dbReference>
<keyword evidence="2" id="KW-0238">DNA-binding</keyword>
<evidence type="ECO:0000259" key="4">
    <source>
        <dbReference type="PROSITE" id="PS50043"/>
    </source>
</evidence>